<dbReference type="PANTHER" id="PTHR33371">
    <property type="entry name" value="INTERMEMBRANE PHOSPHOLIPID TRANSPORT SYSTEM BINDING PROTEIN MLAD-RELATED"/>
    <property type="match status" value="1"/>
</dbReference>
<protein>
    <recommendedName>
        <fullName evidence="2">Mce/MlaD domain-containing protein</fullName>
    </recommendedName>
</protein>
<dbReference type="EMBL" id="BAABJP010000029">
    <property type="protein sequence ID" value="GAA5163267.1"/>
    <property type="molecule type" value="Genomic_DNA"/>
</dbReference>
<evidence type="ECO:0000313" key="3">
    <source>
        <dbReference type="EMBL" id="GAA5163267.1"/>
    </source>
</evidence>
<name>A0ABP9QK82_9PSEU</name>
<comment type="caution">
    <text evidence="3">The sequence shown here is derived from an EMBL/GenBank/DDBJ whole genome shotgun (WGS) entry which is preliminary data.</text>
</comment>
<dbReference type="Proteomes" id="UP001428817">
    <property type="component" value="Unassembled WGS sequence"/>
</dbReference>
<evidence type="ECO:0000256" key="1">
    <source>
        <dbReference type="SAM" id="MobiDB-lite"/>
    </source>
</evidence>
<dbReference type="Pfam" id="PF02470">
    <property type="entry name" value="MlaD"/>
    <property type="match status" value="1"/>
</dbReference>
<evidence type="ECO:0000259" key="2">
    <source>
        <dbReference type="Pfam" id="PF02470"/>
    </source>
</evidence>
<dbReference type="InterPro" id="IPR003399">
    <property type="entry name" value="Mce/MlaD"/>
</dbReference>
<accession>A0ABP9QK82</accession>
<keyword evidence="4" id="KW-1185">Reference proteome</keyword>
<reference evidence="4" key="1">
    <citation type="journal article" date="2019" name="Int. J. Syst. Evol. Microbiol.">
        <title>The Global Catalogue of Microorganisms (GCM) 10K type strain sequencing project: providing services to taxonomists for standard genome sequencing and annotation.</title>
        <authorList>
            <consortium name="The Broad Institute Genomics Platform"/>
            <consortium name="The Broad Institute Genome Sequencing Center for Infectious Disease"/>
            <person name="Wu L."/>
            <person name="Ma J."/>
        </authorList>
    </citation>
    <scope>NUCLEOTIDE SEQUENCE [LARGE SCALE GENOMIC DNA]</scope>
    <source>
        <strain evidence="4">JCM 18303</strain>
    </source>
</reference>
<dbReference type="InterPro" id="IPR052336">
    <property type="entry name" value="MlaD_Phospholipid_Transporter"/>
</dbReference>
<organism evidence="3 4">
    <name type="scientific">Pseudonocardia eucalypti</name>
    <dbReference type="NCBI Taxonomy" id="648755"/>
    <lineage>
        <taxon>Bacteria</taxon>
        <taxon>Bacillati</taxon>
        <taxon>Actinomycetota</taxon>
        <taxon>Actinomycetes</taxon>
        <taxon>Pseudonocardiales</taxon>
        <taxon>Pseudonocardiaceae</taxon>
        <taxon>Pseudonocardia</taxon>
    </lineage>
</organism>
<evidence type="ECO:0000313" key="4">
    <source>
        <dbReference type="Proteomes" id="UP001428817"/>
    </source>
</evidence>
<dbReference type="RefSeq" id="WP_185060815.1">
    <property type="nucleotide sequence ID" value="NZ_BAABJP010000029.1"/>
</dbReference>
<dbReference type="PANTHER" id="PTHR33371:SF4">
    <property type="entry name" value="INTERMEMBRANE PHOSPHOLIPID TRANSPORT SYSTEM BINDING PROTEIN MLAD"/>
    <property type="match status" value="1"/>
</dbReference>
<dbReference type="SUPFAM" id="SSF58104">
    <property type="entry name" value="Methyl-accepting chemotaxis protein (MCP) signaling domain"/>
    <property type="match status" value="1"/>
</dbReference>
<proteinExistence type="predicted"/>
<feature type="region of interest" description="Disordered" evidence="1">
    <location>
        <begin position="409"/>
        <end position="429"/>
    </location>
</feature>
<feature type="domain" description="Mce/MlaD" evidence="2">
    <location>
        <begin position="49"/>
        <end position="126"/>
    </location>
</feature>
<gene>
    <name evidence="3" type="ORF">GCM10023321_49880</name>
</gene>
<sequence>MAATFSRIRSTPGLLGYVVTLVLFLALGLAATLIMVSQSASALPWQKTMTIKAEFAEVPAVTTKSSQQVRIAGVEVGKITDSEVTDRGTALLTLTIKGDQEIYSNAVAVLRAVNPLNQMYVNIEPGGHPGNRLGDGATIPLQQTRKPVQTDQILDKFDPKAQAAITDLLSQSDVALASAPRDLAPGLNGVDKTLLDLKPVTTALETRREKLKQLITSVGQIAQAVGGNQERAVRLADSTEQTLGVLAEHDRDLQATLRHLPGLYGQLTRTFHATQDLTNQLDPTLDNLKAVSGELPDTLDKFTDTVDTLGDTVKAAKPVVRDGRGLVADLRPMAGNLNHATEDLRPVTREFPRITGLAVDYLDELRAFTYNTSSVFGVQDARSGIIRGHVIAPLPDTIGIPAGNGGPTRYVPTPEESGIPYVTKPKGGR</sequence>